<dbReference type="InterPro" id="IPR002938">
    <property type="entry name" value="FAD-bd"/>
</dbReference>
<name>A0A1C4UID6_9ACTN</name>
<dbReference type="PANTHER" id="PTHR13789">
    <property type="entry name" value="MONOOXYGENASE"/>
    <property type="match status" value="1"/>
</dbReference>
<evidence type="ECO:0000256" key="1">
    <source>
        <dbReference type="ARBA" id="ARBA00023002"/>
    </source>
</evidence>
<evidence type="ECO:0000256" key="2">
    <source>
        <dbReference type="ARBA" id="ARBA00023033"/>
    </source>
</evidence>
<proteinExistence type="predicted"/>
<evidence type="ECO:0000313" key="5">
    <source>
        <dbReference type="Proteomes" id="UP000199629"/>
    </source>
</evidence>
<protein>
    <submittedName>
        <fullName evidence="4">2-polyprenyl-6-methoxyphenol hydroxylase</fullName>
    </submittedName>
</protein>
<dbReference type="Pfam" id="PF01494">
    <property type="entry name" value="FAD_binding_3"/>
    <property type="match status" value="1"/>
</dbReference>
<dbReference type="EMBL" id="FMCS01000001">
    <property type="protein sequence ID" value="SCE71435.1"/>
    <property type="molecule type" value="Genomic_DNA"/>
</dbReference>
<dbReference type="PANTHER" id="PTHR13789:SF309">
    <property type="entry name" value="PUTATIVE (AFU_ORTHOLOGUE AFUA_6G14510)-RELATED"/>
    <property type="match status" value="1"/>
</dbReference>
<dbReference type="RefSeq" id="WP_091258904.1">
    <property type="nucleotide sequence ID" value="NZ_FMCS01000001.1"/>
</dbReference>
<dbReference type="Proteomes" id="UP000199629">
    <property type="component" value="Unassembled WGS sequence"/>
</dbReference>
<keyword evidence="5" id="KW-1185">Reference proteome</keyword>
<dbReference type="Gene3D" id="3.50.50.60">
    <property type="entry name" value="FAD/NAD(P)-binding domain"/>
    <property type="match status" value="1"/>
</dbReference>
<dbReference type="SUPFAM" id="SSF51905">
    <property type="entry name" value="FAD/NAD(P)-binding domain"/>
    <property type="match status" value="1"/>
</dbReference>
<dbReference type="PRINTS" id="PR00420">
    <property type="entry name" value="RNGMNOXGNASE"/>
</dbReference>
<feature type="domain" description="FAD-binding" evidence="3">
    <location>
        <begin position="6"/>
        <end position="338"/>
    </location>
</feature>
<evidence type="ECO:0000313" key="4">
    <source>
        <dbReference type="EMBL" id="SCE71435.1"/>
    </source>
</evidence>
<keyword evidence="1" id="KW-0560">Oxidoreductase</keyword>
<gene>
    <name evidence="4" type="ORF">GA0070214_101713</name>
</gene>
<dbReference type="InterPro" id="IPR050493">
    <property type="entry name" value="FAD-dep_Monooxygenase_BioMet"/>
</dbReference>
<accession>A0A1C4UID6</accession>
<sequence length="384" mass="40160">MGEPHAIVVGAGIGGLAAALALHRRGWGVTVLERAAEPRELGTGLTLMANALRGLDALGVGEAIRRHGVPDSPGGLRTSNGRWLSRIEGAALERALGTAALGIHRTALHRLLRAALPASALVTEADVVDVDADAPAVTYRRDGSPATLRADLVVGADGLHSALRRRLWPELPCPAYSGSTAWRAAIRWTGPVATAVTWGPGREFGTVPLGDGRLYWYAAETAPPGGREPDELAAVRDRFGGWHEPIPALLAATPPEAVLRTDLFHLATPLPSYVRGRVALLGDAAHAMTPHLGQGAGQAIEDAVVLGAACAGGRADLAGALAAYDRQRRPRSQAVARASARTARYGQQLRHPAAVALRDGAVRLTPSRVALRAAARYADWQPPG</sequence>
<organism evidence="4 5">
    <name type="scientific">Micromonospora chaiyaphumensis</name>
    <dbReference type="NCBI Taxonomy" id="307119"/>
    <lineage>
        <taxon>Bacteria</taxon>
        <taxon>Bacillati</taxon>
        <taxon>Actinomycetota</taxon>
        <taxon>Actinomycetes</taxon>
        <taxon>Micromonosporales</taxon>
        <taxon>Micromonosporaceae</taxon>
        <taxon>Micromonospora</taxon>
    </lineage>
</organism>
<dbReference type="AlphaFoldDB" id="A0A1C4UID6"/>
<dbReference type="GO" id="GO:0071949">
    <property type="term" value="F:FAD binding"/>
    <property type="evidence" value="ECO:0007669"/>
    <property type="project" value="InterPro"/>
</dbReference>
<keyword evidence="2" id="KW-0503">Monooxygenase</keyword>
<dbReference type="InterPro" id="IPR036188">
    <property type="entry name" value="FAD/NAD-bd_sf"/>
</dbReference>
<dbReference type="GO" id="GO:0004497">
    <property type="term" value="F:monooxygenase activity"/>
    <property type="evidence" value="ECO:0007669"/>
    <property type="project" value="UniProtKB-KW"/>
</dbReference>
<reference evidence="5" key="1">
    <citation type="submission" date="2016-06" db="EMBL/GenBank/DDBJ databases">
        <authorList>
            <person name="Varghese N."/>
            <person name="Submissions Spin"/>
        </authorList>
    </citation>
    <scope>NUCLEOTIDE SEQUENCE [LARGE SCALE GENOMIC DNA]</scope>
    <source>
        <strain evidence="5">DSM 45246</strain>
    </source>
</reference>
<evidence type="ECO:0000259" key="3">
    <source>
        <dbReference type="Pfam" id="PF01494"/>
    </source>
</evidence>